<feature type="region of interest" description="Disordered" evidence="1">
    <location>
        <begin position="198"/>
        <end position="232"/>
    </location>
</feature>
<feature type="compositionally biased region" description="Acidic residues" evidence="1">
    <location>
        <begin position="455"/>
        <end position="474"/>
    </location>
</feature>
<feature type="region of interest" description="Disordered" evidence="1">
    <location>
        <begin position="144"/>
        <end position="184"/>
    </location>
</feature>
<organism evidence="2">
    <name type="scientific">Ixodes ricinus</name>
    <name type="common">Common tick</name>
    <name type="synonym">Acarus ricinus</name>
    <dbReference type="NCBI Taxonomy" id="34613"/>
    <lineage>
        <taxon>Eukaryota</taxon>
        <taxon>Metazoa</taxon>
        <taxon>Ecdysozoa</taxon>
        <taxon>Arthropoda</taxon>
        <taxon>Chelicerata</taxon>
        <taxon>Arachnida</taxon>
        <taxon>Acari</taxon>
        <taxon>Parasitiformes</taxon>
        <taxon>Ixodida</taxon>
        <taxon>Ixodoidea</taxon>
        <taxon>Ixodidae</taxon>
        <taxon>Ixodinae</taxon>
        <taxon>Ixodes</taxon>
    </lineage>
</organism>
<sequence>VVVSDVSGPARDVGVVSLDTGTSDDECDDPPALALLPRRGCSNGVASSDESGDASDASPKPSGRDFADEAASSDDERQSARVAVDGNEKADTDSTPKGPKDQKVQRKSAQRAASELQQIYSTSQRMVRENKMALPYHEPAKLSLKAFLDQRRSKPSPEQPQQPAQSHVEEQALPLQGQPSFLGSKSVWSAEVETPGMGALFPQPSEDLQDRKEASEVDHASTKQEGGSADGGATCLSAESATGCVRFSTPLLGKHRRDVLALAGNLTPRLSKDPVIVLGNNDSPSGVARLLDRLVKHAKANPGKAKEQPKASMTPKVGLFEEAAIPKSGPGQLVALREQLLRKVRQERQRSRQERFQQKQFYDEEALPPGADLCSRSDDPLAALEDEEEEILSDVESASSADNDDGADTSDEEEVVASRKKSRRVHPVLEEDDDEDIPSPKKNEGRPQKVHDLGDDSDDGFLELPAFDDADEED</sequence>
<feature type="compositionally biased region" description="Basic and acidic residues" evidence="1">
    <location>
        <begin position="438"/>
        <end position="454"/>
    </location>
</feature>
<feature type="region of interest" description="Disordered" evidence="1">
    <location>
        <begin position="1"/>
        <end position="125"/>
    </location>
</feature>
<feature type="compositionally biased region" description="Basic and acidic residues" evidence="1">
    <location>
        <begin position="208"/>
        <end position="222"/>
    </location>
</feature>
<protein>
    <submittedName>
        <fullName evidence="2">Uncharacterized protein</fullName>
    </submittedName>
</protein>
<proteinExistence type="evidence at transcript level"/>
<feature type="compositionally biased region" description="Acidic residues" evidence="1">
    <location>
        <begin position="384"/>
        <end position="393"/>
    </location>
</feature>
<feature type="compositionally biased region" description="Low complexity" evidence="1">
    <location>
        <begin position="46"/>
        <end position="58"/>
    </location>
</feature>
<dbReference type="EMBL" id="GEFM01002213">
    <property type="protein sequence ID" value="JAP73583.1"/>
    <property type="molecule type" value="mRNA"/>
</dbReference>
<evidence type="ECO:0000256" key="1">
    <source>
        <dbReference type="SAM" id="MobiDB-lite"/>
    </source>
</evidence>
<feature type="compositionally biased region" description="Acidic residues" evidence="1">
    <location>
        <begin position="402"/>
        <end position="415"/>
    </location>
</feature>
<accession>A0A131Y260</accession>
<reference evidence="2" key="1">
    <citation type="submission" date="2016-02" db="EMBL/GenBank/DDBJ databases">
        <title>RNAseq analyses of the midgut from blood- or serum-fed Ixodes ricinus ticks.</title>
        <authorList>
            <person name="Perner J."/>
            <person name="Provaznik J."/>
            <person name="Schrenkova J."/>
            <person name="Urbanova V."/>
            <person name="Ribeiro J.M."/>
            <person name="Kopacek P."/>
        </authorList>
    </citation>
    <scope>NUCLEOTIDE SEQUENCE</scope>
    <source>
        <tissue evidence="2">Gut</tissue>
    </source>
</reference>
<feature type="region of interest" description="Disordered" evidence="1">
    <location>
        <begin position="351"/>
        <end position="474"/>
    </location>
</feature>
<feature type="non-terminal residue" evidence="2">
    <location>
        <position position="474"/>
    </location>
</feature>
<feature type="compositionally biased region" description="Polar residues" evidence="1">
    <location>
        <begin position="115"/>
        <end position="125"/>
    </location>
</feature>
<evidence type="ECO:0000313" key="2">
    <source>
        <dbReference type="EMBL" id="JAP73583.1"/>
    </source>
</evidence>
<dbReference type="AlphaFoldDB" id="A0A131Y260"/>
<feature type="compositionally biased region" description="Basic and acidic residues" evidence="1">
    <location>
        <begin position="86"/>
        <end position="104"/>
    </location>
</feature>
<feature type="non-terminal residue" evidence="2">
    <location>
        <position position="1"/>
    </location>
</feature>
<name>A0A131Y260_IXORI</name>